<name>A0A6A8D6S8_9BACI</name>
<comment type="catalytic activity">
    <reaction evidence="5">
        <text>UDP-N-acetyl-alpha-D-mannosamine + N-acetyl-alpha-D-glucosaminyl-di-trans,octa-cis-undecaprenyl diphosphate = N-acetyl-beta-D-mannosaminyl-(1-&gt;4)-N-acetyl-alpha-D-glucosaminyl di-trans,octa-cis-undecaprenyl diphosphate + UDP + H(+)</text>
        <dbReference type="Rhea" id="RHEA:16053"/>
        <dbReference type="ChEBI" id="CHEBI:15378"/>
        <dbReference type="ChEBI" id="CHEBI:58223"/>
        <dbReference type="ChEBI" id="CHEBI:62959"/>
        <dbReference type="ChEBI" id="CHEBI:68623"/>
        <dbReference type="ChEBI" id="CHEBI:132210"/>
        <dbReference type="EC" id="2.4.1.187"/>
    </reaction>
</comment>
<dbReference type="OrthoDB" id="9771846at2"/>
<comment type="caution">
    <text evidence="6">The sequence shown here is derived from an EMBL/GenBank/DDBJ whole genome shotgun (WGS) entry which is preliminary data.</text>
</comment>
<dbReference type="EC" id="2.4.1.187" evidence="5"/>
<keyword evidence="1 5" id="KW-0328">Glycosyltransferase</keyword>
<dbReference type="InterPro" id="IPR004629">
    <property type="entry name" value="WecG_TagA_CpsF"/>
</dbReference>
<accession>A0A6A8D6S8</accession>
<dbReference type="GO" id="GO:0071555">
    <property type="term" value="P:cell wall organization"/>
    <property type="evidence" value="ECO:0007669"/>
    <property type="project" value="UniProtKB-KW"/>
</dbReference>
<dbReference type="CDD" id="cd06533">
    <property type="entry name" value="Glyco_transf_WecG_TagA"/>
    <property type="match status" value="1"/>
</dbReference>
<evidence type="ECO:0000256" key="3">
    <source>
        <dbReference type="ARBA" id="ARBA00022944"/>
    </source>
</evidence>
<evidence type="ECO:0000256" key="1">
    <source>
        <dbReference type="ARBA" id="ARBA00022676"/>
    </source>
</evidence>
<keyword evidence="4 5" id="KW-0961">Cell wall biogenesis/degradation</keyword>
<dbReference type="EMBL" id="WJNG01000001">
    <property type="protein sequence ID" value="MRH41288.1"/>
    <property type="molecule type" value="Genomic_DNA"/>
</dbReference>
<protein>
    <recommendedName>
        <fullName evidence="5">N-acetylglucosaminyldiphosphoundecaprenol N-acetyl-beta-D-mannosaminyltransferase</fullName>
        <ecNumber evidence="5">2.4.1.187</ecNumber>
    </recommendedName>
    <alternativeName>
        <fullName evidence="5">N-acetylmannosaminyltransferase</fullName>
    </alternativeName>
    <alternativeName>
        <fullName evidence="5">UDP-N-acetylmannosamine transferase</fullName>
    </alternativeName>
    <alternativeName>
        <fullName evidence="5">UDP-N-acetylmannosamine:N-acetylglucosaminyl pyrophosphorylundecaprenol N-acetylmannosaminyltransferase</fullName>
    </alternativeName>
</protein>
<comment type="pathway">
    <text evidence="5">Cell wall biogenesis; teichoic acid biosynthesis.</text>
</comment>
<comment type="similarity">
    <text evidence="5">Belongs to the glycosyltransferase 26 family. TagA/TarA subfamily.</text>
</comment>
<gene>
    <name evidence="6" type="ORF">GH741_01205</name>
</gene>
<keyword evidence="7" id="KW-1185">Reference proteome</keyword>
<dbReference type="Proteomes" id="UP000799092">
    <property type="component" value="Unassembled WGS sequence"/>
</dbReference>
<dbReference type="GO" id="GO:0019350">
    <property type="term" value="P:teichoic acid biosynthetic process"/>
    <property type="evidence" value="ECO:0007669"/>
    <property type="project" value="UniProtKB-UniRule"/>
</dbReference>
<keyword evidence="2 5" id="KW-0808">Transferase</keyword>
<reference evidence="6" key="1">
    <citation type="submission" date="2019-11" db="EMBL/GenBank/DDBJ databases">
        <authorList>
            <person name="Li J."/>
        </authorList>
    </citation>
    <scope>NUCLEOTIDE SEQUENCE</scope>
    <source>
        <strain evidence="6">B6B</strain>
    </source>
</reference>
<dbReference type="UniPathway" id="UPA00632"/>
<dbReference type="HAMAP" id="MF_02070">
    <property type="entry name" value="TagA_TarA"/>
    <property type="match status" value="1"/>
</dbReference>
<dbReference type="GO" id="GO:0047244">
    <property type="term" value="F:N-acetylglucosaminyldiphosphoundecaprenol N-acetyl-beta-D-mannosaminyltransferase activity"/>
    <property type="evidence" value="ECO:0007669"/>
    <property type="project" value="UniProtKB-UniRule"/>
</dbReference>
<dbReference type="PANTHER" id="PTHR34136:SF1">
    <property type="entry name" value="UDP-N-ACETYL-D-MANNOSAMINURONIC ACID TRANSFERASE"/>
    <property type="match status" value="1"/>
</dbReference>
<evidence type="ECO:0000313" key="6">
    <source>
        <dbReference type="EMBL" id="MRH41288.1"/>
    </source>
</evidence>
<organism evidence="6 7">
    <name type="scientific">Aquibacillus halophilus</name>
    <dbReference type="NCBI Taxonomy" id="930132"/>
    <lineage>
        <taxon>Bacteria</taxon>
        <taxon>Bacillati</taxon>
        <taxon>Bacillota</taxon>
        <taxon>Bacilli</taxon>
        <taxon>Bacillales</taxon>
        <taxon>Bacillaceae</taxon>
        <taxon>Aquibacillus</taxon>
    </lineage>
</organism>
<dbReference type="NCBIfam" id="TIGR00696">
    <property type="entry name" value="wecG_tagA_cpsF"/>
    <property type="match status" value="1"/>
</dbReference>
<comment type="function">
    <text evidence="5">Catalyzes the conversion of GlcNAc-PP-undecaprenol into ManNAc-GlcNAc-PP-undecaprenol, the first committed lipid intermediate in the de novo synthesis of teichoic acid.</text>
</comment>
<evidence type="ECO:0000313" key="7">
    <source>
        <dbReference type="Proteomes" id="UP000799092"/>
    </source>
</evidence>
<evidence type="ECO:0000256" key="5">
    <source>
        <dbReference type="HAMAP-Rule" id="MF_02070"/>
    </source>
</evidence>
<dbReference type="AlphaFoldDB" id="A0A6A8D6S8"/>
<dbReference type="Pfam" id="PF03808">
    <property type="entry name" value="Glyco_tran_WecG"/>
    <property type="match status" value="1"/>
</dbReference>
<keyword evidence="3 5" id="KW-0777">Teichoic acid biosynthesis</keyword>
<dbReference type="InterPro" id="IPR034714">
    <property type="entry name" value="TagA_TarA"/>
</dbReference>
<dbReference type="PANTHER" id="PTHR34136">
    <property type="match status" value="1"/>
</dbReference>
<evidence type="ECO:0000256" key="4">
    <source>
        <dbReference type="ARBA" id="ARBA00023316"/>
    </source>
</evidence>
<sequence length="255" mass="29431">MKGCFKLPVNIPISNPYTTSIMDINFLNKSKQDLLNHHIYPILHNKVKSFIVTANPEIVMRAREDQAYKEAITRADYIIPDGAGIIVASRLLKTPIIERVPGFDLMNDLIAYAEIHSLSCYMLGAKEEVNSKMIGKLKEKHPNLTIAGNHHGYFDMDDRFIVNSVKNAQADLVFVALGFPRQENWITKHYHEFDKGLFMGVGGCFDVLAGEVKRAPDSWIKLNLEWLYRLLKQPFRWKRILKAIEFIIRIQLKRY</sequence>
<proteinExistence type="inferred from homology"/>
<evidence type="ECO:0000256" key="2">
    <source>
        <dbReference type="ARBA" id="ARBA00022679"/>
    </source>
</evidence>